<gene>
    <name evidence="2" type="ORF">SAMN02745977_00994</name>
</gene>
<reference evidence="2 3" key="1">
    <citation type="submission" date="2016-10" db="EMBL/GenBank/DDBJ databases">
        <authorList>
            <person name="de Groot N.N."/>
        </authorList>
    </citation>
    <scope>NUCLEOTIDE SEQUENCE [LARGE SCALE GENOMIC DNA]</scope>
    <source>
        <strain evidence="2 3">DSM 15123</strain>
    </source>
</reference>
<feature type="domain" description="Ig-like SoxY" evidence="1">
    <location>
        <begin position="30"/>
        <end position="135"/>
    </location>
</feature>
<proteinExistence type="predicted"/>
<dbReference type="Proteomes" id="UP000199531">
    <property type="component" value="Unassembled WGS sequence"/>
</dbReference>
<evidence type="ECO:0000259" key="1">
    <source>
        <dbReference type="Pfam" id="PF13501"/>
    </source>
</evidence>
<dbReference type="InterPro" id="IPR038162">
    <property type="entry name" value="SoxY_sf"/>
</dbReference>
<accession>A0A1H8FBS2</accession>
<protein>
    <submittedName>
        <fullName evidence="2">Sulfur-oxidizing protein SoxY</fullName>
    </submittedName>
</protein>
<dbReference type="EMBL" id="FOCW01000001">
    <property type="protein sequence ID" value="SEN29005.1"/>
    <property type="molecule type" value="Genomic_DNA"/>
</dbReference>
<keyword evidence="3" id="KW-1185">Reference proteome</keyword>
<evidence type="ECO:0000313" key="3">
    <source>
        <dbReference type="Proteomes" id="UP000199531"/>
    </source>
</evidence>
<organism evidence="2 3">
    <name type="scientific">Brachymonas denitrificans DSM 15123</name>
    <dbReference type="NCBI Taxonomy" id="1121117"/>
    <lineage>
        <taxon>Bacteria</taxon>
        <taxon>Pseudomonadati</taxon>
        <taxon>Pseudomonadota</taxon>
        <taxon>Betaproteobacteria</taxon>
        <taxon>Burkholderiales</taxon>
        <taxon>Comamonadaceae</taxon>
        <taxon>Brachymonas</taxon>
    </lineage>
</organism>
<dbReference type="Pfam" id="PF13501">
    <property type="entry name" value="SoxY"/>
    <property type="match status" value="1"/>
</dbReference>
<sequence length="137" mass="14462">MLSPALMAQTVAADAPVSPAVTKLVEDFAKGAKLQSEGLKLDLPVLGDNPASVPVKVSVTLPISERSYCEELIVIAESNPQPLASTFHFTPYMGTAEAAIRLRLIASQNIRALARMSDGKVLTARQFIEVAPGSCGL</sequence>
<dbReference type="Gene3D" id="2.60.40.2470">
    <property type="entry name" value="SoxY domain"/>
    <property type="match status" value="1"/>
</dbReference>
<name>A0A1H8FBS2_9BURK</name>
<dbReference type="AlphaFoldDB" id="A0A1H8FBS2"/>
<dbReference type="STRING" id="1121117.SAMN02745977_00994"/>
<dbReference type="InterPro" id="IPR032711">
    <property type="entry name" value="SoxY"/>
</dbReference>
<dbReference type="PIRSF" id="PIRSF010312">
    <property type="entry name" value="Sulphur_oxidation_SoxY"/>
    <property type="match status" value="1"/>
</dbReference>
<dbReference type="InterPro" id="IPR016568">
    <property type="entry name" value="Sulphur_oxidation_SoxY"/>
</dbReference>
<evidence type="ECO:0000313" key="2">
    <source>
        <dbReference type="EMBL" id="SEN29005.1"/>
    </source>
</evidence>